<evidence type="ECO:0000256" key="14">
    <source>
        <dbReference type="ARBA" id="ARBA00023306"/>
    </source>
</evidence>
<evidence type="ECO:0000256" key="15">
    <source>
        <dbReference type="ARBA" id="ARBA00023316"/>
    </source>
</evidence>
<dbReference type="OrthoDB" id="9804753at2"/>
<dbReference type="NCBIfam" id="TIGR00179">
    <property type="entry name" value="murB"/>
    <property type="match status" value="1"/>
</dbReference>
<feature type="active site" description="Proton donor" evidence="17">
    <location>
        <position position="257"/>
    </location>
</feature>
<evidence type="ECO:0000256" key="6">
    <source>
        <dbReference type="ARBA" id="ARBA00022490"/>
    </source>
</evidence>
<accession>A0A543NMM0</accession>
<dbReference type="NCBIfam" id="NF010478">
    <property type="entry name" value="PRK13903.1"/>
    <property type="match status" value="1"/>
</dbReference>
<dbReference type="SUPFAM" id="SSF56194">
    <property type="entry name" value="Uridine diphospho-N-Acetylenolpyruvylglucosamine reductase, MurB, C-terminal domain"/>
    <property type="match status" value="1"/>
</dbReference>
<dbReference type="EMBL" id="VFQC01000001">
    <property type="protein sequence ID" value="TQN33066.1"/>
    <property type="molecule type" value="Genomic_DNA"/>
</dbReference>
<evidence type="ECO:0000256" key="5">
    <source>
        <dbReference type="ARBA" id="ARBA00010485"/>
    </source>
</evidence>
<evidence type="ECO:0000256" key="13">
    <source>
        <dbReference type="ARBA" id="ARBA00023002"/>
    </source>
</evidence>
<proteinExistence type="inferred from homology"/>
<dbReference type="AlphaFoldDB" id="A0A543NMM0"/>
<dbReference type="InterPro" id="IPR006094">
    <property type="entry name" value="Oxid_FAD_bind_N"/>
</dbReference>
<feature type="active site" evidence="17">
    <location>
        <position position="180"/>
    </location>
</feature>
<evidence type="ECO:0000313" key="21">
    <source>
        <dbReference type="Proteomes" id="UP000317422"/>
    </source>
</evidence>
<dbReference type="PANTHER" id="PTHR21071">
    <property type="entry name" value="UDP-N-ACETYLENOLPYRUVOYLGLUCOSAMINE REDUCTASE"/>
    <property type="match status" value="1"/>
</dbReference>
<comment type="cofactor">
    <cofactor evidence="1 17">
        <name>FAD</name>
        <dbReference type="ChEBI" id="CHEBI:57692"/>
    </cofactor>
</comment>
<dbReference type="UniPathway" id="UPA00219"/>
<comment type="subcellular location">
    <subcellularLocation>
        <location evidence="3 17">Cytoplasm</location>
    </subcellularLocation>
</comment>
<sequence length="369" mass="38403">MSAAHPSPHTRDSDPRGDGAPPPLADYTTLRLGGPPERFVTVGDTRDLVSAVAAADAAGEPLLMLGGGSNLVVADAGVPGTVIYVNSGSTTVEDAGSGRVRVRASAGVEWDPFVAWSVAEGLSGLEFLSGIPGRVGSTPIQNVGAYGQEVSQTVAEVVVYDRRLGERRTMTNAECGFTYRNSVFKGSDRYAVCEVVFELTRSARSSPVRYGEVARALGTEAGGRVPLSDARASVLELRRGKGMVLDAADPDTRSAGSFFTNPVLAPEQAERVAARAAELLGPDVELPAHPDGNGGTKLSAAWLIDRAGFAKGYGSDAARISTKHSLALTSPADGATADLIELAREVRAGVFDAFGVWLVNEPILVGVEL</sequence>
<keyword evidence="15 17" id="KW-0961">Cell wall biogenesis/degradation</keyword>
<dbReference type="EC" id="1.3.1.98" evidence="17"/>
<dbReference type="InterPro" id="IPR016167">
    <property type="entry name" value="FAD-bd_PCMH_sub1"/>
</dbReference>
<comment type="catalytic activity">
    <reaction evidence="16 17">
        <text>UDP-N-acetyl-alpha-D-muramate + NADP(+) = UDP-N-acetyl-3-O-(1-carboxyvinyl)-alpha-D-glucosamine + NADPH + H(+)</text>
        <dbReference type="Rhea" id="RHEA:12248"/>
        <dbReference type="ChEBI" id="CHEBI:15378"/>
        <dbReference type="ChEBI" id="CHEBI:57783"/>
        <dbReference type="ChEBI" id="CHEBI:58349"/>
        <dbReference type="ChEBI" id="CHEBI:68483"/>
        <dbReference type="ChEBI" id="CHEBI:70757"/>
        <dbReference type="EC" id="1.3.1.98"/>
    </reaction>
</comment>
<reference evidence="20 21" key="1">
    <citation type="submission" date="2019-06" db="EMBL/GenBank/DDBJ databases">
        <title>Sequencing the genomes of 1000 actinobacteria strains.</title>
        <authorList>
            <person name="Klenk H.-P."/>
        </authorList>
    </citation>
    <scope>NUCLEOTIDE SEQUENCE [LARGE SCALE GENOMIC DNA]</scope>
    <source>
        <strain evidence="20 21">DSM 45015</strain>
    </source>
</reference>
<dbReference type="InterPro" id="IPR003170">
    <property type="entry name" value="MurB"/>
</dbReference>
<keyword evidence="11 17" id="KW-0133">Cell shape</keyword>
<evidence type="ECO:0000313" key="20">
    <source>
        <dbReference type="EMBL" id="TQN33066.1"/>
    </source>
</evidence>
<evidence type="ECO:0000259" key="19">
    <source>
        <dbReference type="PROSITE" id="PS51387"/>
    </source>
</evidence>
<dbReference type="InterPro" id="IPR011601">
    <property type="entry name" value="MurB_C"/>
</dbReference>
<evidence type="ECO:0000256" key="12">
    <source>
        <dbReference type="ARBA" id="ARBA00022984"/>
    </source>
</evidence>
<evidence type="ECO:0000256" key="11">
    <source>
        <dbReference type="ARBA" id="ARBA00022960"/>
    </source>
</evidence>
<dbReference type="Pfam" id="PF02873">
    <property type="entry name" value="MurB_C"/>
    <property type="match status" value="1"/>
</dbReference>
<evidence type="ECO:0000256" key="18">
    <source>
        <dbReference type="SAM" id="MobiDB-lite"/>
    </source>
</evidence>
<evidence type="ECO:0000256" key="9">
    <source>
        <dbReference type="ARBA" id="ARBA00022827"/>
    </source>
</evidence>
<evidence type="ECO:0000256" key="16">
    <source>
        <dbReference type="ARBA" id="ARBA00048914"/>
    </source>
</evidence>
<gene>
    <name evidence="17" type="primary">murB</name>
    <name evidence="20" type="ORF">FHX37_3062</name>
</gene>
<keyword evidence="9 17" id="KW-0274">FAD</keyword>
<feature type="domain" description="FAD-binding PCMH-type" evidence="19">
    <location>
        <begin position="32"/>
        <end position="202"/>
    </location>
</feature>
<dbReference type="SUPFAM" id="SSF56176">
    <property type="entry name" value="FAD-binding/transporter-associated domain-like"/>
    <property type="match status" value="1"/>
</dbReference>
<evidence type="ECO:0000256" key="10">
    <source>
        <dbReference type="ARBA" id="ARBA00022857"/>
    </source>
</evidence>
<dbReference type="HAMAP" id="MF_00037">
    <property type="entry name" value="MurB"/>
    <property type="match status" value="1"/>
</dbReference>
<comment type="similarity">
    <text evidence="5 17">Belongs to the MurB family.</text>
</comment>
<evidence type="ECO:0000256" key="1">
    <source>
        <dbReference type="ARBA" id="ARBA00001974"/>
    </source>
</evidence>
<keyword evidence="6 17" id="KW-0963">Cytoplasm</keyword>
<name>A0A543NMM0_9ACTN</name>
<dbReference type="Gene3D" id="3.30.465.10">
    <property type="match status" value="1"/>
</dbReference>
<keyword evidence="21" id="KW-1185">Reference proteome</keyword>
<dbReference type="GO" id="GO:0008762">
    <property type="term" value="F:UDP-N-acetylmuramate dehydrogenase activity"/>
    <property type="evidence" value="ECO:0007669"/>
    <property type="project" value="UniProtKB-UniRule"/>
</dbReference>
<dbReference type="GO" id="GO:0071949">
    <property type="term" value="F:FAD binding"/>
    <property type="evidence" value="ECO:0007669"/>
    <property type="project" value="InterPro"/>
</dbReference>
<comment type="pathway">
    <text evidence="4 17">Cell wall biogenesis; peptidoglycan biosynthesis.</text>
</comment>
<keyword evidence="7 17" id="KW-0132">Cell division</keyword>
<organism evidence="20 21">
    <name type="scientific">Haloactinospora alba</name>
    <dbReference type="NCBI Taxonomy" id="405555"/>
    <lineage>
        <taxon>Bacteria</taxon>
        <taxon>Bacillati</taxon>
        <taxon>Actinomycetota</taxon>
        <taxon>Actinomycetes</taxon>
        <taxon>Streptosporangiales</taxon>
        <taxon>Nocardiopsidaceae</taxon>
        <taxon>Haloactinospora</taxon>
    </lineage>
</organism>
<evidence type="ECO:0000256" key="8">
    <source>
        <dbReference type="ARBA" id="ARBA00022630"/>
    </source>
</evidence>
<evidence type="ECO:0000256" key="4">
    <source>
        <dbReference type="ARBA" id="ARBA00004752"/>
    </source>
</evidence>
<feature type="region of interest" description="Disordered" evidence="18">
    <location>
        <begin position="1"/>
        <end position="32"/>
    </location>
</feature>
<keyword evidence="10 17" id="KW-0521">NADP</keyword>
<dbReference type="GO" id="GO:0051301">
    <property type="term" value="P:cell division"/>
    <property type="evidence" value="ECO:0007669"/>
    <property type="project" value="UniProtKB-KW"/>
</dbReference>
<evidence type="ECO:0000256" key="7">
    <source>
        <dbReference type="ARBA" id="ARBA00022618"/>
    </source>
</evidence>
<dbReference type="PANTHER" id="PTHR21071:SF4">
    <property type="entry name" value="UDP-N-ACETYLENOLPYRUVOYLGLUCOSAMINE REDUCTASE"/>
    <property type="match status" value="1"/>
</dbReference>
<dbReference type="GO" id="GO:0005829">
    <property type="term" value="C:cytosol"/>
    <property type="evidence" value="ECO:0007669"/>
    <property type="project" value="TreeGrafter"/>
</dbReference>
<keyword evidence="14 17" id="KW-0131">Cell cycle</keyword>
<dbReference type="GO" id="GO:0071555">
    <property type="term" value="P:cell wall organization"/>
    <property type="evidence" value="ECO:0007669"/>
    <property type="project" value="UniProtKB-KW"/>
</dbReference>
<feature type="active site" evidence="17">
    <location>
        <position position="361"/>
    </location>
</feature>
<dbReference type="PROSITE" id="PS51387">
    <property type="entry name" value="FAD_PCMH"/>
    <property type="match status" value="1"/>
</dbReference>
<dbReference type="GO" id="GO:0008360">
    <property type="term" value="P:regulation of cell shape"/>
    <property type="evidence" value="ECO:0007669"/>
    <property type="project" value="UniProtKB-KW"/>
</dbReference>
<keyword evidence="8 17" id="KW-0285">Flavoprotein</keyword>
<dbReference type="InterPro" id="IPR036635">
    <property type="entry name" value="MurB_C_sf"/>
</dbReference>
<evidence type="ECO:0000256" key="2">
    <source>
        <dbReference type="ARBA" id="ARBA00003921"/>
    </source>
</evidence>
<keyword evidence="12 17" id="KW-0573">Peptidoglycan synthesis</keyword>
<comment type="function">
    <text evidence="2 17">Cell wall formation.</text>
</comment>
<dbReference type="Pfam" id="PF01565">
    <property type="entry name" value="FAD_binding_4"/>
    <property type="match status" value="1"/>
</dbReference>
<dbReference type="InterPro" id="IPR016169">
    <property type="entry name" value="FAD-bd_PCMH_sub2"/>
</dbReference>
<evidence type="ECO:0000256" key="17">
    <source>
        <dbReference type="HAMAP-Rule" id="MF_00037"/>
    </source>
</evidence>
<protein>
    <recommendedName>
        <fullName evidence="17">UDP-N-acetylenolpyruvoylglucosamine reductase</fullName>
        <ecNumber evidence="17">1.3.1.98</ecNumber>
    </recommendedName>
    <alternativeName>
        <fullName evidence="17">UDP-N-acetylmuramate dehydrogenase</fullName>
    </alternativeName>
</protein>
<keyword evidence="13 17" id="KW-0560">Oxidoreductase</keyword>
<dbReference type="Gene3D" id="3.30.43.10">
    <property type="entry name" value="Uridine Diphospho-n-acetylenolpyruvylglucosamine Reductase, domain 2"/>
    <property type="match status" value="1"/>
</dbReference>
<dbReference type="GO" id="GO:0009252">
    <property type="term" value="P:peptidoglycan biosynthetic process"/>
    <property type="evidence" value="ECO:0007669"/>
    <property type="project" value="UniProtKB-UniRule"/>
</dbReference>
<dbReference type="InterPro" id="IPR016166">
    <property type="entry name" value="FAD-bd_PCMH"/>
</dbReference>
<evidence type="ECO:0000256" key="3">
    <source>
        <dbReference type="ARBA" id="ARBA00004496"/>
    </source>
</evidence>
<dbReference type="Proteomes" id="UP000317422">
    <property type="component" value="Unassembled WGS sequence"/>
</dbReference>
<comment type="caution">
    <text evidence="20">The sequence shown here is derived from an EMBL/GenBank/DDBJ whole genome shotgun (WGS) entry which is preliminary data.</text>
</comment>
<dbReference type="InterPro" id="IPR036318">
    <property type="entry name" value="FAD-bd_PCMH-like_sf"/>
</dbReference>
<dbReference type="Gene3D" id="3.90.78.10">
    <property type="entry name" value="UDP-N-acetylenolpyruvoylglucosamine reductase, C-terminal domain"/>
    <property type="match status" value="1"/>
</dbReference>